<dbReference type="KEGG" id="fmg:HYN48_08020"/>
<dbReference type="AlphaFoldDB" id="A0A2S0RFK8"/>
<dbReference type="OrthoDB" id="975117at2"/>
<evidence type="ECO:0000313" key="4">
    <source>
        <dbReference type="EMBL" id="AWA30028.1"/>
    </source>
</evidence>
<dbReference type="Proteomes" id="UP000244193">
    <property type="component" value="Chromosome"/>
</dbReference>
<evidence type="ECO:0000313" key="5">
    <source>
        <dbReference type="Proteomes" id="UP000244193"/>
    </source>
</evidence>
<evidence type="ECO:0000256" key="2">
    <source>
        <dbReference type="SAM" id="SignalP"/>
    </source>
</evidence>
<sequence>MKKTLLFLTMLLFSITQAQVNSVAVVGEAAGGWPGDPGNPGPEDVHQMATTDGVHWTLENLTLTTFGSGGGIKFRANNAWAINWGSTAFPSGTGTQNGQNIQCVAGVYDVTFNSDTGAYSFTNVVSFPSIGMIGTAVSADGFAGPDVDMVTFDGISYSVTNYNFLGGEMKFRQDDAWDINWGGTAFPSGVATINAGNNIPVPAGTYSVTFNRITGDYSFTFPSIGVIGTAVSAGGFTDPDTDLSTTDGVNYVLYNHTFTTGEAKFRQDNDWAVNWGSADFPSGTGTQDGSNIMVTAGMYTVHFNRQTGAYSFDAPVVFANIGVLGTAVTSGGFDDPDTNMTTNDGITYTLENYVFTNGELKFRQDDAWTTNWGVDLLNDNFPNGTAVQGGSNIPVVAGTYTLTFNLSTLAYSFVGTPLYPSVGILGTAVTANGFAGPDVNLSTNDGETYTLSNYTFTAGEAKFRQNDAWDINWGNPAFPSGVGTQGGNNMIIPAGTFNVTFTRSTGAYEFSTVGAFPSVGILGTAVDANGFSGPDTDLVTTNGIVYTLMNVTLMNGEAKFRQDDAWDINWGGSSFPSGLSDGNNIPVVAGTYDISFNRLTGAYNFMSINNFPSIGIIGDAVSADGFAGPDVDMQTTDGITYTLLAYTFVDGEAKFRQDDGWAVNWGSTTFPSGVGVQDDPNIPVVGGTYNVTFNILTGAYSFDFVSIGVLGTALTETNGFDGPDVNMSTSDGISYSLEIWMNAGEFKFRQNDSWTVNWGMGADMFEGIAVPDGPNFVTGGGDTMGIGFNRVTGEYIIVGLLVTVDEIPGVQFTAYPNPSHETWNIVSNGNLSSISVIDAMGKNVLTKNLFGNQGTVDCSSLAAGLYFAKVTSDKGVQTIKLIKK</sequence>
<feature type="chain" id="PRO_5015702232" description="Secretion system C-terminal sorting domain-containing protein" evidence="2">
    <location>
        <begin position="19"/>
        <end position="884"/>
    </location>
</feature>
<keyword evidence="5" id="KW-1185">Reference proteome</keyword>
<accession>A0A2S0RFK8</accession>
<dbReference type="RefSeq" id="WP_108370610.1">
    <property type="nucleotide sequence ID" value="NZ_CP028811.1"/>
</dbReference>
<dbReference type="Pfam" id="PF18962">
    <property type="entry name" value="Por_Secre_tail"/>
    <property type="match status" value="1"/>
</dbReference>
<feature type="signal peptide" evidence="2">
    <location>
        <begin position="1"/>
        <end position="18"/>
    </location>
</feature>
<proteinExistence type="predicted"/>
<gene>
    <name evidence="4" type="ORF">HYN48_08020</name>
</gene>
<reference evidence="4 5" key="1">
    <citation type="submission" date="2018-04" db="EMBL/GenBank/DDBJ databases">
        <title>Genome sequencing of Flavobacterium sp. HYN0048.</title>
        <authorList>
            <person name="Yi H."/>
            <person name="Baek C."/>
        </authorList>
    </citation>
    <scope>NUCLEOTIDE SEQUENCE [LARGE SCALE GENOMIC DNA]</scope>
    <source>
        <strain evidence="4 5">HYN0048</strain>
    </source>
</reference>
<keyword evidence="1 2" id="KW-0732">Signal</keyword>
<name>A0A2S0RFK8_9FLAO</name>
<organism evidence="4 5">
    <name type="scientific">Flavobacterium magnum</name>
    <dbReference type="NCBI Taxonomy" id="2162713"/>
    <lineage>
        <taxon>Bacteria</taxon>
        <taxon>Pseudomonadati</taxon>
        <taxon>Bacteroidota</taxon>
        <taxon>Flavobacteriia</taxon>
        <taxon>Flavobacteriales</taxon>
        <taxon>Flavobacteriaceae</taxon>
        <taxon>Flavobacterium</taxon>
    </lineage>
</organism>
<evidence type="ECO:0000256" key="1">
    <source>
        <dbReference type="ARBA" id="ARBA00022729"/>
    </source>
</evidence>
<dbReference type="EMBL" id="CP028811">
    <property type="protein sequence ID" value="AWA30028.1"/>
    <property type="molecule type" value="Genomic_DNA"/>
</dbReference>
<evidence type="ECO:0000259" key="3">
    <source>
        <dbReference type="Pfam" id="PF18962"/>
    </source>
</evidence>
<protein>
    <recommendedName>
        <fullName evidence="3">Secretion system C-terminal sorting domain-containing protein</fullName>
    </recommendedName>
</protein>
<dbReference type="Gene3D" id="2.60.40.3620">
    <property type="match status" value="7"/>
</dbReference>
<feature type="domain" description="Secretion system C-terminal sorting" evidence="3">
    <location>
        <begin position="815"/>
        <end position="882"/>
    </location>
</feature>
<dbReference type="InterPro" id="IPR026444">
    <property type="entry name" value="Secre_tail"/>
</dbReference>
<dbReference type="NCBIfam" id="TIGR04183">
    <property type="entry name" value="Por_Secre_tail"/>
    <property type="match status" value="1"/>
</dbReference>